<keyword evidence="1" id="KW-0472">Membrane</keyword>
<evidence type="ECO:0000313" key="2">
    <source>
        <dbReference type="EMBL" id="MBD8079086.1"/>
    </source>
</evidence>
<feature type="transmembrane region" description="Helical" evidence="1">
    <location>
        <begin position="99"/>
        <end position="126"/>
    </location>
</feature>
<reference evidence="2" key="2">
    <citation type="submission" date="2020-09" db="EMBL/GenBank/DDBJ databases">
        <authorList>
            <person name="Yu Y."/>
        </authorList>
    </citation>
    <scope>NUCLEOTIDE SEQUENCE</scope>
    <source>
        <strain evidence="2">KCTC 49039</strain>
    </source>
</reference>
<keyword evidence="1" id="KW-1133">Transmembrane helix</keyword>
<evidence type="ECO:0000256" key="1">
    <source>
        <dbReference type="SAM" id="Phobius"/>
    </source>
</evidence>
<keyword evidence="1" id="KW-0812">Transmembrane</keyword>
<dbReference type="EMBL" id="JACYHB010000005">
    <property type="protein sequence ID" value="MBD8079086.1"/>
    <property type="molecule type" value="Genomic_DNA"/>
</dbReference>
<keyword evidence="3" id="KW-1185">Reference proteome</keyword>
<organism evidence="2 3">
    <name type="scientific">Cellulosimicrobium arenosum</name>
    <dbReference type="NCBI Taxonomy" id="2708133"/>
    <lineage>
        <taxon>Bacteria</taxon>
        <taxon>Bacillati</taxon>
        <taxon>Actinomycetota</taxon>
        <taxon>Actinomycetes</taxon>
        <taxon>Micrococcales</taxon>
        <taxon>Promicromonosporaceae</taxon>
        <taxon>Cellulosimicrobium</taxon>
    </lineage>
</organism>
<accession>A0A927IZ47</accession>
<evidence type="ECO:0000313" key="3">
    <source>
        <dbReference type="Proteomes" id="UP000610846"/>
    </source>
</evidence>
<dbReference type="Proteomes" id="UP000610846">
    <property type="component" value="Unassembled WGS sequence"/>
</dbReference>
<dbReference type="AlphaFoldDB" id="A0A927IZ47"/>
<gene>
    <name evidence="2" type="ORF">IF651_08475</name>
</gene>
<protein>
    <submittedName>
        <fullName evidence="2">Uncharacterized protein</fullName>
    </submittedName>
</protein>
<sequence>MALPTVPRAMARTASAFARARPVARARTRGANPPRIVAPLLLLVAVVATTGTYLADRGFAVVHQCVPVPGGWGMAGMRLALVHAAPDCPSEMALGGDPAAMATVLGALAVPVLVAHALVALVAWGVTASVRRAHERARRVVARAVHGVRGARDLARRLVTAVVPGTLGVRQAVRPVPDVVPATLHRLADAAVRSLRGPPVPALA</sequence>
<dbReference type="RefSeq" id="WP_191828663.1">
    <property type="nucleotide sequence ID" value="NZ_JACYHB010000005.1"/>
</dbReference>
<name>A0A927IZ47_9MICO</name>
<feature type="transmembrane region" description="Helical" evidence="1">
    <location>
        <begin position="36"/>
        <end position="55"/>
    </location>
</feature>
<reference evidence="2" key="1">
    <citation type="journal article" date="2018" name="Curr. Microbiol.">
        <title>Cellulosimicrobium arenosum sp. nov., Isolated from Marine Sediment Sand.</title>
        <authorList>
            <person name="Oh M."/>
            <person name="Kim J.H."/>
            <person name="Yoon J.H."/>
            <person name="Schumann P."/>
            <person name="Kim W."/>
        </authorList>
    </citation>
    <scope>NUCLEOTIDE SEQUENCE</scope>
    <source>
        <strain evidence="2">KCTC 49039</strain>
    </source>
</reference>
<comment type="caution">
    <text evidence="2">The sequence shown here is derived from an EMBL/GenBank/DDBJ whole genome shotgun (WGS) entry which is preliminary data.</text>
</comment>
<proteinExistence type="predicted"/>